<feature type="region of interest" description="Disordered" evidence="4">
    <location>
        <begin position="432"/>
        <end position="478"/>
    </location>
</feature>
<sequence length="478" mass="52001">MLTELPSLTNLSTFNLSLPTTSPSISDIYATRSLAIIHTNITTMFMQFSGIIQYIWIESNSNLANLTLTFNTVGSLTISNVTHINFLGGSWVDANIRVSDRLDIPSCQEYTPSGFHVYQGFDYSIRDSSTTSPDVLPLPVDGELAITNDSRISNLKLRPSLYPNRSEPIHSGTINITNCPSLKSLEVFKEAPSPFDDMVSVGSMGSIRFTNCVSLNSVSLQDTKNIGGSFILSDCPVLNNISMPALQVISEDFNITNNSNLKTVSFPSLQTISGPSQIEGNFSDLQFPILERATKGFSINMTDNLFTCSTFDDFYSLHIRAPYTCSASKSTKNTAADAAPTPASDHKSSSLSTAAEVGIGISIGIPLLALFIGTAIFLQKRNKNNGVLPSVSREVELPQGGHHEIPELALSRPGAGLSQGGHHEMTEMAAISGPGELPAHPFEHDSPIIANQEAEHETEDVERERDADMRERRQRELQ</sequence>
<protein>
    <submittedName>
        <fullName evidence="6">Uncharacterized protein</fullName>
    </submittedName>
</protein>
<organism evidence="6 7">
    <name type="scientific">Hymenoscyphus albidus</name>
    <dbReference type="NCBI Taxonomy" id="595503"/>
    <lineage>
        <taxon>Eukaryota</taxon>
        <taxon>Fungi</taxon>
        <taxon>Dikarya</taxon>
        <taxon>Ascomycota</taxon>
        <taxon>Pezizomycotina</taxon>
        <taxon>Leotiomycetes</taxon>
        <taxon>Helotiales</taxon>
        <taxon>Helotiaceae</taxon>
        <taxon>Hymenoscyphus</taxon>
    </lineage>
</organism>
<dbReference type="EMBL" id="CAJVRM010000463">
    <property type="protein sequence ID" value="CAG8981315.1"/>
    <property type="molecule type" value="Genomic_DNA"/>
</dbReference>
<keyword evidence="5" id="KW-0812">Transmembrane</keyword>
<comment type="caution">
    <text evidence="6">The sequence shown here is derived from an EMBL/GenBank/DDBJ whole genome shotgun (WGS) entry which is preliminary data.</text>
</comment>
<keyword evidence="7" id="KW-1185">Reference proteome</keyword>
<evidence type="ECO:0000313" key="6">
    <source>
        <dbReference type="EMBL" id="CAG8981315.1"/>
    </source>
</evidence>
<keyword evidence="2" id="KW-0732">Signal</keyword>
<dbReference type="AlphaFoldDB" id="A0A9N9Q670"/>
<evidence type="ECO:0000256" key="3">
    <source>
        <dbReference type="ARBA" id="ARBA00023180"/>
    </source>
</evidence>
<comment type="subcellular location">
    <subcellularLocation>
        <location evidence="1">Cell envelope</location>
    </subcellularLocation>
</comment>
<proteinExistence type="predicted"/>
<keyword evidence="5" id="KW-1133">Transmembrane helix</keyword>
<gene>
    <name evidence="6" type="ORF">HYALB_00005115</name>
</gene>
<dbReference type="GO" id="GO:0009277">
    <property type="term" value="C:fungal-type cell wall"/>
    <property type="evidence" value="ECO:0007669"/>
    <property type="project" value="TreeGrafter"/>
</dbReference>
<dbReference type="PANTHER" id="PTHR31018:SF3">
    <property type="entry name" value="RECEPTOR PROTEIN-TYROSINE KINASE"/>
    <property type="match status" value="1"/>
</dbReference>
<dbReference type="Proteomes" id="UP000701801">
    <property type="component" value="Unassembled WGS sequence"/>
</dbReference>
<evidence type="ECO:0000256" key="4">
    <source>
        <dbReference type="SAM" id="MobiDB-lite"/>
    </source>
</evidence>
<dbReference type="OrthoDB" id="536881at2759"/>
<keyword evidence="5" id="KW-0472">Membrane</keyword>
<accession>A0A9N9Q670</accession>
<keyword evidence="3" id="KW-0325">Glycoprotein</keyword>
<dbReference type="GO" id="GO:0009986">
    <property type="term" value="C:cell surface"/>
    <property type="evidence" value="ECO:0007669"/>
    <property type="project" value="TreeGrafter"/>
</dbReference>
<evidence type="ECO:0000256" key="5">
    <source>
        <dbReference type="SAM" id="Phobius"/>
    </source>
</evidence>
<dbReference type="InterPro" id="IPR051648">
    <property type="entry name" value="CWI-Assembly_Regulator"/>
</dbReference>
<evidence type="ECO:0000313" key="7">
    <source>
        <dbReference type="Proteomes" id="UP000701801"/>
    </source>
</evidence>
<feature type="transmembrane region" description="Helical" evidence="5">
    <location>
        <begin position="357"/>
        <end position="378"/>
    </location>
</feature>
<reference evidence="6" key="1">
    <citation type="submission" date="2021-07" db="EMBL/GenBank/DDBJ databases">
        <authorList>
            <person name="Durling M."/>
        </authorList>
    </citation>
    <scope>NUCLEOTIDE SEQUENCE</scope>
</reference>
<dbReference type="SUPFAM" id="SSF52058">
    <property type="entry name" value="L domain-like"/>
    <property type="match status" value="1"/>
</dbReference>
<dbReference type="PANTHER" id="PTHR31018">
    <property type="entry name" value="SPORULATION-SPECIFIC PROTEIN-RELATED"/>
    <property type="match status" value="1"/>
</dbReference>
<evidence type="ECO:0000256" key="2">
    <source>
        <dbReference type="ARBA" id="ARBA00022729"/>
    </source>
</evidence>
<dbReference type="GO" id="GO:0031505">
    <property type="term" value="P:fungal-type cell wall organization"/>
    <property type="evidence" value="ECO:0007669"/>
    <property type="project" value="TreeGrafter"/>
</dbReference>
<name>A0A9N9Q670_9HELO</name>
<feature type="compositionally biased region" description="Basic and acidic residues" evidence="4">
    <location>
        <begin position="462"/>
        <end position="478"/>
    </location>
</feature>
<dbReference type="GO" id="GO:0005886">
    <property type="term" value="C:plasma membrane"/>
    <property type="evidence" value="ECO:0007669"/>
    <property type="project" value="TreeGrafter"/>
</dbReference>
<evidence type="ECO:0000256" key="1">
    <source>
        <dbReference type="ARBA" id="ARBA00004196"/>
    </source>
</evidence>